<proteinExistence type="predicted"/>
<reference evidence="1 2" key="1">
    <citation type="submission" date="2020-06" db="EMBL/GenBank/DDBJ databases">
        <title>REHAB project genomes.</title>
        <authorList>
            <person name="Shaw L.P."/>
        </authorList>
    </citation>
    <scope>NUCLEOTIDE SEQUENCE [LARGE SCALE GENOMIC DNA]</scope>
    <source>
        <strain evidence="1 2">RHBSTW-00604</strain>
    </source>
</reference>
<gene>
    <name evidence="1" type="ORF">HV245_17625</name>
</gene>
<sequence>MTNINETIWQKKQLPPLEFCSLDRAAQILECEIDDLWHWQDINRINFATKIKNAYCEGYFGYRDFTWPKDEDYIDFISFLIKKEISSLGIIIHEYSDEIKENGVIFEAKVSGVFDIQETIVRNKTISMNTSIPLSRRTANPTFIFSCHAKTSGNIKITPDSLLITREHIDNLYKSITNGFPIYSINNTIKKENHKLPRLTIHQFKMIYGLLRIAGLTDNEIISLPPNKLNKKIAQIGAQKGIVIPQPDKNTWKSWRERFR</sequence>
<comment type="caution">
    <text evidence="1">The sequence shown here is derived from an EMBL/GenBank/DDBJ whole genome shotgun (WGS) entry which is preliminary data.</text>
</comment>
<name>A0A7W3AM28_9ESCH</name>
<evidence type="ECO:0000313" key="2">
    <source>
        <dbReference type="Proteomes" id="UP000518474"/>
    </source>
</evidence>
<dbReference type="EMBL" id="JABXPT010000010">
    <property type="protein sequence ID" value="MBA7899944.1"/>
    <property type="molecule type" value="Genomic_DNA"/>
</dbReference>
<dbReference type="AlphaFoldDB" id="A0A7W3AM28"/>
<accession>A0A7W3AM28</accession>
<evidence type="ECO:0000313" key="1">
    <source>
        <dbReference type="EMBL" id="MBA7899944.1"/>
    </source>
</evidence>
<organism evidence="1 2">
    <name type="scientific">Escherichia marmotae</name>
    <dbReference type="NCBI Taxonomy" id="1499973"/>
    <lineage>
        <taxon>Bacteria</taxon>
        <taxon>Pseudomonadati</taxon>
        <taxon>Pseudomonadota</taxon>
        <taxon>Gammaproteobacteria</taxon>
        <taxon>Enterobacterales</taxon>
        <taxon>Enterobacteriaceae</taxon>
        <taxon>Escherichia</taxon>
    </lineage>
</organism>
<protein>
    <submittedName>
        <fullName evidence="1">Uncharacterized protein</fullName>
    </submittedName>
</protein>
<dbReference type="RefSeq" id="WP_001529476.1">
    <property type="nucleotide sequence ID" value="NZ_CP056697.1"/>
</dbReference>
<dbReference type="Proteomes" id="UP000518474">
    <property type="component" value="Unassembled WGS sequence"/>
</dbReference>